<dbReference type="AlphaFoldDB" id="A0A0W0F509"/>
<comment type="caution">
    <text evidence="1">The sequence shown here is derived from an EMBL/GenBank/DDBJ whole genome shotgun (WGS) entry which is preliminary data.</text>
</comment>
<dbReference type="EMBL" id="LATX01002325">
    <property type="protein sequence ID" value="KTB31415.1"/>
    <property type="molecule type" value="Genomic_DNA"/>
</dbReference>
<protein>
    <recommendedName>
        <fullName evidence="3">F-box domain-containing protein</fullName>
    </recommendedName>
</protein>
<name>A0A0W0F509_MONRR</name>
<dbReference type="Proteomes" id="UP000054988">
    <property type="component" value="Unassembled WGS sequence"/>
</dbReference>
<accession>A0A0W0F509</accession>
<evidence type="ECO:0000313" key="1">
    <source>
        <dbReference type="EMBL" id="KTB31415.1"/>
    </source>
</evidence>
<evidence type="ECO:0000313" key="2">
    <source>
        <dbReference type="Proteomes" id="UP000054988"/>
    </source>
</evidence>
<gene>
    <name evidence="1" type="ORF">WG66_16004</name>
</gene>
<reference evidence="1 2" key="1">
    <citation type="submission" date="2015-12" db="EMBL/GenBank/DDBJ databases">
        <title>Draft genome sequence of Moniliophthora roreri, the causal agent of frosty pod rot of cacao.</title>
        <authorList>
            <person name="Aime M.C."/>
            <person name="Diaz-Valderrama J.R."/>
            <person name="Kijpornyongpan T."/>
            <person name="Phillips-Mora W."/>
        </authorList>
    </citation>
    <scope>NUCLEOTIDE SEQUENCE [LARGE SCALE GENOMIC DNA]</scope>
    <source>
        <strain evidence="1 2">MCA 2952</strain>
    </source>
</reference>
<evidence type="ECO:0008006" key="3">
    <source>
        <dbReference type="Google" id="ProtNLM"/>
    </source>
</evidence>
<proteinExistence type="predicted"/>
<sequence length="430" mass="49729">MTYVPLELAERIIDYLQDDKPSLIAASLISRNWTPRCRRYCFRDLQLPKPHYTLQHFIDLCTHPLSTISATYTRKLTLRRPVSLTSWNALFEGLLTPMFGPDDEEPTTIEVLFPNMEEIDIIGVKDPDEWVSLRSLLQSGVLLHRIRRMTMSRCTSSAAGLRDIFNALDILESLTLDEVYIDGRHPNQQPNYALPETLRRLLIRDNLGLVGLCRQLDLRKSTCLALCEVYIDLGRNVTEFISDLQNFLQRTISEGDKRSCTIGVRGTAMTSDQLRGLVFETERSGWEITLKGELHMICRIFVQGFPAGDWDFNPESNLKHVVVEDILGLMNSNRDFQRDFAYFEELLEKDPIFLLIEDVSVEMALKFSEVELREAGWDESELMVVRDSYPHMLMKIMVKKVQELLPYSHNGGLLRVREVYMKREKCIGRM</sequence>
<organism evidence="1 2">
    <name type="scientific">Moniliophthora roreri</name>
    <name type="common">Frosty pod rot fungus</name>
    <name type="synonym">Monilia roreri</name>
    <dbReference type="NCBI Taxonomy" id="221103"/>
    <lineage>
        <taxon>Eukaryota</taxon>
        <taxon>Fungi</taxon>
        <taxon>Dikarya</taxon>
        <taxon>Basidiomycota</taxon>
        <taxon>Agaricomycotina</taxon>
        <taxon>Agaricomycetes</taxon>
        <taxon>Agaricomycetidae</taxon>
        <taxon>Agaricales</taxon>
        <taxon>Marasmiineae</taxon>
        <taxon>Marasmiaceae</taxon>
        <taxon>Moniliophthora</taxon>
    </lineage>
</organism>